<dbReference type="Proteomes" id="UP000822688">
    <property type="component" value="Chromosome 12"/>
</dbReference>
<evidence type="ECO:0000313" key="1">
    <source>
        <dbReference type="EMBL" id="KAG0554334.1"/>
    </source>
</evidence>
<accession>A0A8T0G7G1</accession>
<sequence length="123" mass="13567">MHSKQNSILNRSIPHRNIKTEGILSLYLSQLSVLNHANSPSLTETNSTRPVSLLDNSIYTKCRMQIINNERGSRAPVVLQSTSGVLAKGMIISTILRKIGLDNFATGNEQRQGYQTLTTTNNA</sequence>
<organism evidence="1 2">
    <name type="scientific">Ceratodon purpureus</name>
    <name type="common">Fire moss</name>
    <name type="synonym">Dicranum purpureum</name>
    <dbReference type="NCBI Taxonomy" id="3225"/>
    <lineage>
        <taxon>Eukaryota</taxon>
        <taxon>Viridiplantae</taxon>
        <taxon>Streptophyta</taxon>
        <taxon>Embryophyta</taxon>
        <taxon>Bryophyta</taxon>
        <taxon>Bryophytina</taxon>
        <taxon>Bryopsida</taxon>
        <taxon>Dicranidae</taxon>
        <taxon>Pseudoditrichales</taxon>
        <taxon>Ditrichaceae</taxon>
        <taxon>Ceratodon</taxon>
    </lineage>
</organism>
<proteinExistence type="predicted"/>
<name>A0A8T0G7G1_CERPU</name>
<keyword evidence="2" id="KW-1185">Reference proteome</keyword>
<dbReference type="AlphaFoldDB" id="A0A8T0G7G1"/>
<reference evidence="1" key="1">
    <citation type="submission" date="2020-06" db="EMBL/GenBank/DDBJ databases">
        <title>WGS assembly of Ceratodon purpureus strain R40.</title>
        <authorList>
            <person name="Carey S.B."/>
            <person name="Jenkins J."/>
            <person name="Shu S."/>
            <person name="Lovell J.T."/>
            <person name="Sreedasyam A."/>
            <person name="Maumus F."/>
            <person name="Tiley G.P."/>
            <person name="Fernandez-Pozo N."/>
            <person name="Barry K."/>
            <person name="Chen C."/>
            <person name="Wang M."/>
            <person name="Lipzen A."/>
            <person name="Daum C."/>
            <person name="Saski C.A."/>
            <person name="Payton A.C."/>
            <person name="Mcbreen J.C."/>
            <person name="Conrad R.E."/>
            <person name="Kollar L.M."/>
            <person name="Olsson S."/>
            <person name="Huttunen S."/>
            <person name="Landis J.B."/>
            <person name="Wickett N.J."/>
            <person name="Johnson M.G."/>
            <person name="Rensing S.A."/>
            <person name="Grimwood J."/>
            <person name="Schmutz J."/>
            <person name="Mcdaniel S.F."/>
        </authorList>
    </citation>
    <scope>NUCLEOTIDE SEQUENCE</scope>
    <source>
        <strain evidence="1">R40</strain>
    </source>
</reference>
<gene>
    <name evidence="1" type="ORF">KC19_12G083300</name>
</gene>
<dbReference type="EMBL" id="CM026433">
    <property type="protein sequence ID" value="KAG0554334.1"/>
    <property type="molecule type" value="Genomic_DNA"/>
</dbReference>
<protein>
    <submittedName>
        <fullName evidence="1">Uncharacterized protein</fullName>
    </submittedName>
</protein>
<comment type="caution">
    <text evidence="1">The sequence shown here is derived from an EMBL/GenBank/DDBJ whole genome shotgun (WGS) entry which is preliminary data.</text>
</comment>
<evidence type="ECO:0000313" key="2">
    <source>
        <dbReference type="Proteomes" id="UP000822688"/>
    </source>
</evidence>